<evidence type="ECO:0000313" key="2">
    <source>
        <dbReference type="Proteomes" id="UP000245207"/>
    </source>
</evidence>
<evidence type="ECO:0000313" key="1">
    <source>
        <dbReference type="EMBL" id="PWA81435.1"/>
    </source>
</evidence>
<dbReference type="InterPro" id="IPR006553">
    <property type="entry name" value="Leu-rich_rpt_Cys-con_subtyp"/>
</dbReference>
<dbReference type="PANTHER" id="PTHR13382">
    <property type="entry name" value="MITOCHONDRIAL ATP SYNTHASE COUPLING FACTOR B"/>
    <property type="match status" value="1"/>
</dbReference>
<dbReference type="GO" id="GO:0005737">
    <property type="term" value="C:cytoplasm"/>
    <property type="evidence" value="ECO:0007669"/>
    <property type="project" value="TreeGrafter"/>
</dbReference>
<dbReference type="InterPro" id="IPR050648">
    <property type="entry name" value="F-box_LRR-repeat"/>
</dbReference>
<reference evidence="1 2" key="1">
    <citation type="journal article" date="2018" name="Mol. Plant">
        <title>The genome of Artemisia annua provides insight into the evolution of Asteraceae family and artemisinin biosynthesis.</title>
        <authorList>
            <person name="Shen Q."/>
            <person name="Zhang L."/>
            <person name="Liao Z."/>
            <person name="Wang S."/>
            <person name="Yan T."/>
            <person name="Shi P."/>
            <person name="Liu M."/>
            <person name="Fu X."/>
            <person name="Pan Q."/>
            <person name="Wang Y."/>
            <person name="Lv Z."/>
            <person name="Lu X."/>
            <person name="Zhang F."/>
            <person name="Jiang W."/>
            <person name="Ma Y."/>
            <person name="Chen M."/>
            <person name="Hao X."/>
            <person name="Li L."/>
            <person name="Tang Y."/>
            <person name="Lv G."/>
            <person name="Zhou Y."/>
            <person name="Sun X."/>
            <person name="Brodelius P.E."/>
            <person name="Rose J.K.C."/>
            <person name="Tang K."/>
        </authorList>
    </citation>
    <scope>NUCLEOTIDE SEQUENCE [LARGE SCALE GENOMIC DNA]</scope>
    <source>
        <strain evidence="2">cv. Huhao1</strain>
        <tissue evidence="1">Leaf</tissue>
    </source>
</reference>
<dbReference type="Gene3D" id="3.80.10.10">
    <property type="entry name" value="Ribonuclease Inhibitor"/>
    <property type="match status" value="2"/>
</dbReference>
<sequence>MYLYISTNLIKLWKKYNRLELWLYLRSSACGRWIFLCLANVTDVSLVEISSKCTRIQHLYLNGCVAITGKPLRAFTNSASISELQLVNCSKISWNDVVSIASTFDSKVGYAGITNPNNGKTDNRIDKGSFYQVSKEFMRARCITLRRLSSSVLSLLEVVLPASQNLLRFRSSAPLHNSYMKLLAQSCQNLQEWKLNRHIDLVPPHVDVNFDNDGVSELIVCIHLIEVDLSGRMKVGDFGVVSLVRSSRNIECLTLEGCINVIDEA</sequence>
<organism evidence="1 2">
    <name type="scientific">Artemisia annua</name>
    <name type="common">Sweet wormwood</name>
    <dbReference type="NCBI Taxonomy" id="35608"/>
    <lineage>
        <taxon>Eukaryota</taxon>
        <taxon>Viridiplantae</taxon>
        <taxon>Streptophyta</taxon>
        <taxon>Embryophyta</taxon>
        <taxon>Tracheophyta</taxon>
        <taxon>Spermatophyta</taxon>
        <taxon>Magnoliopsida</taxon>
        <taxon>eudicotyledons</taxon>
        <taxon>Gunneridae</taxon>
        <taxon>Pentapetalae</taxon>
        <taxon>asterids</taxon>
        <taxon>campanulids</taxon>
        <taxon>Asterales</taxon>
        <taxon>Asteraceae</taxon>
        <taxon>Asteroideae</taxon>
        <taxon>Anthemideae</taxon>
        <taxon>Artemisiinae</taxon>
        <taxon>Artemisia</taxon>
    </lineage>
</organism>
<gene>
    <name evidence="1" type="ORF">CTI12_AA187440</name>
</gene>
<keyword evidence="2" id="KW-1185">Reference proteome</keyword>
<dbReference type="InterPro" id="IPR032675">
    <property type="entry name" value="LRR_dom_sf"/>
</dbReference>
<comment type="caution">
    <text evidence="1">The sequence shown here is derived from an EMBL/GenBank/DDBJ whole genome shotgun (WGS) entry which is preliminary data.</text>
</comment>
<dbReference type="STRING" id="35608.A0A2U1P6Q6"/>
<dbReference type="SMART" id="SM00367">
    <property type="entry name" value="LRR_CC"/>
    <property type="match status" value="3"/>
</dbReference>
<dbReference type="Proteomes" id="UP000245207">
    <property type="component" value="Unassembled WGS sequence"/>
</dbReference>
<protein>
    <submittedName>
        <fullName evidence="1">Leucine-rich repeat domain, L domain-like protein</fullName>
    </submittedName>
</protein>
<name>A0A2U1P6Q6_ARTAN</name>
<accession>A0A2U1P6Q6</accession>
<proteinExistence type="predicted"/>
<dbReference type="SUPFAM" id="SSF52047">
    <property type="entry name" value="RNI-like"/>
    <property type="match status" value="2"/>
</dbReference>
<dbReference type="EMBL" id="PKPP01001592">
    <property type="protein sequence ID" value="PWA81435.1"/>
    <property type="molecule type" value="Genomic_DNA"/>
</dbReference>
<dbReference type="AlphaFoldDB" id="A0A2U1P6Q6"/>